<accession>A0ABX5D4V4</accession>
<proteinExistence type="predicted"/>
<dbReference type="EMBL" id="NWTN01000040">
    <property type="protein sequence ID" value="PRQ64642.1"/>
    <property type="molecule type" value="Genomic_DNA"/>
</dbReference>
<evidence type="ECO:0000313" key="1">
    <source>
        <dbReference type="EMBL" id="PRQ64642.1"/>
    </source>
</evidence>
<dbReference type="Proteomes" id="UP000238163">
    <property type="component" value="Unassembled WGS sequence"/>
</dbReference>
<sequence length="105" mass="11975">MIIKGRIQDLDDIQQTSFMDRNSGELIARGEFLLSVKKPSQVIKIKVSPEHWKQSSNGKSFQALVDKDCEFWIEQKEFSFTRPDGQTVTGSSNNLFRLPQTGLVK</sequence>
<organism evidence="1 2">
    <name type="scientific">Vibrio mediterranei</name>
    <dbReference type="NCBI Taxonomy" id="689"/>
    <lineage>
        <taxon>Bacteria</taxon>
        <taxon>Pseudomonadati</taxon>
        <taxon>Pseudomonadota</taxon>
        <taxon>Gammaproteobacteria</taxon>
        <taxon>Vibrionales</taxon>
        <taxon>Vibrionaceae</taxon>
        <taxon>Vibrio</taxon>
    </lineage>
</organism>
<reference evidence="1 2" key="1">
    <citation type="submission" date="2017-09" db="EMBL/GenBank/DDBJ databases">
        <authorList>
            <person name="Girard L."/>
            <person name="Lami R."/>
            <person name="Suzuki M."/>
            <person name="Baudart J."/>
        </authorList>
    </citation>
    <scope>NUCLEOTIDE SEQUENCE [LARGE SCALE GENOMIC DNA]</scope>
    <source>
        <strain evidence="1 2">17LN0615E</strain>
    </source>
</reference>
<gene>
    <name evidence="1" type="ORF">COR51_26385</name>
</gene>
<name>A0ABX5D4V4_9VIBR</name>
<dbReference type="RefSeq" id="WP_096444351.1">
    <property type="nucleotide sequence ID" value="NZ_NWTN01000040.1"/>
</dbReference>
<evidence type="ECO:0000313" key="2">
    <source>
        <dbReference type="Proteomes" id="UP000238163"/>
    </source>
</evidence>
<comment type="caution">
    <text evidence="1">The sequence shown here is derived from an EMBL/GenBank/DDBJ whole genome shotgun (WGS) entry which is preliminary data.</text>
</comment>
<protein>
    <submittedName>
        <fullName evidence="1">Uncharacterized protein</fullName>
    </submittedName>
</protein>
<keyword evidence="2" id="KW-1185">Reference proteome</keyword>
<reference evidence="1 2" key="2">
    <citation type="submission" date="2018-03" db="EMBL/GenBank/DDBJ databases">
        <title>Genetic Diversity and Phenotypic Plasticity of AHL Mediated Quorum Sensing in Environmental Strains of Vibrio mediterranei.</title>
        <authorList>
            <person name="Lantoine F."/>
            <person name="Vouve F."/>
        </authorList>
    </citation>
    <scope>NUCLEOTIDE SEQUENCE [LARGE SCALE GENOMIC DNA]</scope>
    <source>
        <strain evidence="1 2">17LN0615E</strain>
    </source>
</reference>